<evidence type="ECO:0000256" key="1">
    <source>
        <dbReference type="SAM" id="Phobius"/>
    </source>
</evidence>
<feature type="transmembrane region" description="Helical" evidence="1">
    <location>
        <begin position="193"/>
        <end position="215"/>
    </location>
</feature>
<dbReference type="AlphaFoldDB" id="A0A2W5K0Z9"/>
<dbReference type="RefSeq" id="WP_303678944.1">
    <property type="nucleotide sequence ID" value="NZ_CAKZIO010000015.1"/>
</dbReference>
<reference evidence="2 3" key="1">
    <citation type="submission" date="2017-08" db="EMBL/GenBank/DDBJ databases">
        <title>Infants hospitalized years apart are colonized by the same room-sourced microbial strains.</title>
        <authorList>
            <person name="Brooks B."/>
            <person name="Olm M.R."/>
            <person name="Firek B.A."/>
            <person name="Baker R."/>
            <person name="Thomas B.C."/>
            <person name="Morowitz M.J."/>
            <person name="Banfield J.F."/>
        </authorList>
    </citation>
    <scope>NUCLEOTIDE SEQUENCE [LARGE SCALE GENOMIC DNA]</scope>
    <source>
        <strain evidence="2">S2_006_000_R1_57</strain>
    </source>
</reference>
<proteinExistence type="predicted"/>
<dbReference type="Proteomes" id="UP000248606">
    <property type="component" value="Unassembled WGS sequence"/>
</dbReference>
<dbReference type="PANTHER" id="PTHR40761:SF1">
    <property type="entry name" value="CONSERVED INTEGRAL MEMBRANE ALANINE VALINE AND LEUCINE RICH PROTEIN-RELATED"/>
    <property type="match status" value="1"/>
</dbReference>
<gene>
    <name evidence="2" type="ORF">DI579_06310</name>
</gene>
<feature type="transmembrane region" description="Helical" evidence="1">
    <location>
        <begin position="258"/>
        <end position="276"/>
    </location>
</feature>
<organism evidence="2 3">
    <name type="scientific">Lawsonella clevelandensis</name>
    <dbReference type="NCBI Taxonomy" id="1528099"/>
    <lineage>
        <taxon>Bacteria</taxon>
        <taxon>Bacillati</taxon>
        <taxon>Actinomycetota</taxon>
        <taxon>Actinomycetes</taxon>
        <taxon>Mycobacteriales</taxon>
        <taxon>Lawsonellaceae</taxon>
        <taxon>Lawsonella</taxon>
    </lineage>
</organism>
<keyword evidence="1" id="KW-0472">Membrane</keyword>
<dbReference type="InterPro" id="IPR037185">
    <property type="entry name" value="EmrE-like"/>
</dbReference>
<evidence type="ECO:0000313" key="3">
    <source>
        <dbReference type="Proteomes" id="UP000248606"/>
    </source>
</evidence>
<feature type="transmembrane region" description="Helical" evidence="1">
    <location>
        <begin position="71"/>
        <end position="93"/>
    </location>
</feature>
<evidence type="ECO:0000313" key="2">
    <source>
        <dbReference type="EMBL" id="PZP88476.1"/>
    </source>
</evidence>
<feature type="transmembrane region" description="Helical" evidence="1">
    <location>
        <begin position="105"/>
        <end position="122"/>
    </location>
</feature>
<name>A0A2W5K0Z9_9ACTN</name>
<feature type="transmembrane region" description="Helical" evidence="1">
    <location>
        <begin position="134"/>
        <end position="151"/>
    </location>
</feature>
<feature type="transmembrane region" description="Helical" evidence="1">
    <location>
        <begin position="227"/>
        <end position="246"/>
    </location>
</feature>
<keyword evidence="1" id="KW-1133">Transmembrane helix</keyword>
<dbReference type="EMBL" id="QFOZ01000011">
    <property type="protein sequence ID" value="PZP88476.1"/>
    <property type="molecule type" value="Genomic_DNA"/>
</dbReference>
<accession>A0A2W5K0Z9</accession>
<comment type="caution">
    <text evidence="2">The sequence shown here is derived from an EMBL/GenBank/DDBJ whole genome shotgun (WGS) entry which is preliminary data.</text>
</comment>
<protein>
    <submittedName>
        <fullName evidence="2">Uncharacterized protein</fullName>
    </submittedName>
</protein>
<dbReference type="PANTHER" id="PTHR40761">
    <property type="entry name" value="CONSERVED INTEGRAL MEMBRANE ALANINE VALINE AND LEUCINE RICH PROTEIN-RELATED"/>
    <property type="match status" value="1"/>
</dbReference>
<feature type="transmembrane region" description="Helical" evidence="1">
    <location>
        <begin position="163"/>
        <end position="181"/>
    </location>
</feature>
<dbReference type="SUPFAM" id="SSF103481">
    <property type="entry name" value="Multidrug resistance efflux transporter EmrE"/>
    <property type="match status" value="1"/>
</dbReference>
<dbReference type="NCBIfam" id="NF038012">
    <property type="entry name" value="DMT_1"/>
    <property type="match status" value="1"/>
</dbReference>
<sequence length="286" mass="30397">MTAQLIAAALALLSALVVAIGTVIRHLVAAEQPLPEEGLSSVKATLTSGKWWAGAGVSVIGYLLQAAALRFASILLVQPITILSLFFALPLSARFTGRRVRIQDWVWAILLTLGVGVLLVIGRPTNTHAHAHPLAWAGLLIIGIAIIILLLRLAKKGLRKERALLIGLGSGITYGYMSFYTKGVVMDLSAGHIVTVFTHPALYLLITASIVGTWLQQEAFNAGAIQQSLPAMTVASPITSSILGIVVYQERFTTPPALYWLVIAAAVLTVVAVIQLSRAEAQDDVA</sequence>
<keyword evidence="1" id="KW-0812">Transmembrane</keyword>